<dbReference type="EC" id="2.4.99.28" evidence="25"/>
<dbReference type="GO" id="GO:0008360">
    <property type="term" value="P:regulation of cell shape"/>
    <property type="evidence" value="ECO:0007669"/>
    <property type="project" value="UniProtKB-KW"/>
</dbReference>
<comment type="function">
    <text evidence="1">Cell wall formation. Synthesis of cross-linked peptidoglycan from the lipid intermediates. The enzyme has a penicillin-insensitive transglycosylase N-terminal domain (formation of linear glycan strands) and a penicillin-sensitive transpeptidase C-terminal domain (cross-linking of the peptide subunits).</text>
</comment>
<keyword evidence="9" id="KW-0997">Cell inner membrane</keyword>
<dbReference type="Gene3D" id="3.40.710.10">
    <property type="entry name" value="DD-peptidase/beta-lactamase superfamily"/>
    <property type="match status" value="2"/>
</dbReference>
<dbReference type="Pfam" id="PF17092">
    <property type="entry name" value="PCB_OB"/>
    <property type="match status" value="1"/>
</dbReference>
<dbReference type="KEGG" id="cate:C2869_08620"/>
<comment type="subcellular location">
    <subcellularLocation>
        <location evidence="2">Cell inner membrane</location>
        <topology evidence="2">Single-pass type II membrane protein</topology>
    </subcellularLocation>
</comment>
<keyword evidence="13" id="KW-0808">Transferase</keyword>
<comment type="catalytic activity">
    <reaction evidence="26">
        <text>[GlcNAc-(1-&gt;4)-Mur2Ac(oyl-L-Ala-gamma-D-Glu-L-Lys-D-Ala-D-Ala)](n)-di-trans,octa-cis-undecaprenyl diphosphate + beta-D-GlcNAc-(1-&gt;4)-Mur2Ac(oyl-L-Ala-gamma-D-Glu-L-Lys-D-Ala-D-Ala)-di-trans,octa-cis-undecaprenyl diphosphate = [GlcNAc-(1-&gt;4)-Mur2Ac(oyl-L-Ala-gamma-D-Glu-L-Lys-D-Ala-D-Ala)](n+1)-di-trans,octa-cis-undecaprenyl diphosphate + di-trans,octa-cis-undecaprenyl diphosphate + H(+)</text>
        <dbReference type="Rhea" id="RHEA:23708"/>
        <dbReference type="Rhea" id="RHEA-COMP:9602"/>
        <dbReference type="Rhea" id="RHEA-COMP:9603"/>
        <dbReference type="ChEBI" id="CHEBI:15378"/>
        <dbReference type="ChEBI" id="CHEBI:58405"/>
        <dbReference type="ChEBI" id="CHEBI:60033"/>
        <dbReference type="ChEBI" id="CHEBI:78435"/>
        <dbReference type="EC" id="2.4.99.28"/>
    </reaction>
</comment>
<evidence type="ECO:0000256" key="10">
    <source>
        <dbReference type="ARBA" id="ARBA00022645"/>
    </source>
</evidence>
<dbReference type="GO" id="GO:0005886">
    <property type="term" value="C:plasma membrane"/>
    <property type="evidence" value="ECO:0007669"/>
    <property type="project" value="UniProtKB-SubCell"/>
</dbReference>
<keyword evidence="14" id="KW-0812">Transmembrane</keyword>
<dbReference type="GO" id="GO:0071555">
    <property type="term" value="P:cell wall organization"/>
    <property type="evidence" value="ECO:0007669"/>
    <property type="project" value="UniProtKB-KW"/>
</dbReference>
<keyword evidence="11" id="KW-0645">Protease</keyword>
<reference evidence="31 32" key="1">
    <citation type="submission" date="2018-01" db="EMBL/GenBank/DDBJ databases">
        <title>Genome sequence of a Cantenovulum-like bacteria.</title>
        <authorList>
            <person name="Tan W.R."/>
            <person name="Lau N.-S."/>
            <person name="Go F."/>
            <person name="Amirul A.-A.A."/>
        </authorList>
    </citation>
    <scope>NUCLEOTIDE SEQUENCE [LARGE SCALE GENOMIC DNA]</scope>
    <source>
        <strain evidence="31 32">CCB-QB4</strain>
    </source>
</reference>
<dbReference type="GO" id="GO:0008955">
    <property type="term" value="F:peptidoglycan glycosyltransferase activity"/>
    <property type="evidence" value="ECO:0007669"/>
    <property type="project" value="UniProtKB-EC"/>
</dbReference>
<keyword evidence="23" id="KW-0961">Cell wall biogenesis/degradation</keyword>
<evidence type="ECO:0000256" key="8">
    <source>
        <dbReference type="ARBA" id="ARBA00022475"/>
    </source>
</evidence>
<comment type="similarity">
    <text evidence="4">In the C-terminal section; belongs to the transpeptidase family.</text>
</comment>
<dbReference type="InterPro" id="IPR023346">
    <property type="entry name" value="Lysozyme-like_dom_sf"/>
</dbReference>
<dbReference type="NCBIfam" id="TIGR02074">
    <property type="entry name" value="PBP_1a_fam"/>
    <property type="match status" value="1"/>
</dbReference>
<dbReference type="Gene3D" id="1.10.3810.10">
    <property type="entry name" value="Biosynthetic peptidoglycan transglycosylase-like"/>
    <property type="match status" value="1"/>
</dbReference>
<comment type="pathway">
    <text evidence="3">Cell wall biogenesis; peptidoglycan biosynthesis.</text>
</comment>
<dbReference type="GO" id="GO:0009252">
    <property type="term" value="P:peptidoglycan biosynthetic process"/>
    <property type="evidence" value="ECO:0007669"/>
    <property type="project" value="UniProtKB-UniPathway"/>
</dbReference>
<evidence type="ECO:0000256" key="3">
    <source>
        <dbReference type="ARBA" id="ARBA00004752"/>
    </source>
</evidence>
<keyword evidence="21" id="KW-0046">Antibiotic resistance</keyword>
<dbReference type="Proteomes" id="UP000244441">
    <property type="component" value="Chromosome"/>
</dbReference>
<evidence type="ECO:0000256" key="27">
    <source>
        <dbReference type="ARBA" id="ARBA00060592"/>
    </source>
</evidence>
<evidence type="ECO:0000256" key="18">
    <source>
        <dbReference type="ARBA" id="ARBA00022984"/>
    </source>
</evidence>
<evidence type="ECO:0000256" key="2">
    <source>
        <dbReference type="ARBA" id="ARBA00004249"/>
    </source>
</evidence>
<gene>
    <name evidence="31" type="ORF">C2869_08620</name>
</gene>
<dbReference type="PANTHER" id="PTHR32282:SF27">
    <property type="entry name" value="PENICILLIN-BINDING PROTEIN 1A"/>
    <property type="match status" value="1"/>
</dbReference>
<keyword evidence="20" id="KW-0472">Membrane</keyword>
<dbReference type="GO" id="GO:0046677">
    <property type="term" value="P:response to antibiotic"/>
    <property type="evidence" value="ECO:0007669"/>
    <property type="project" value="UniProtKB-KW"/>
</dbReference>
<evidence type="ECO:0000256" key="7">
    <source>
        <dbReference type="ARBA" id="ARBA00018638"/>
    </source>
</evidence>
<dbReference type="SUPFAM" id="SSF53955">
    <property type="entry name" value="Lysozyme-like"/>
    <property type="match status" value="1"/>
</dbReference>
<name>A0A2S0VXS8_9ALTE</name>
<keyword evidence="32" id="KW-1185">Reference proteome</keyword>
<accession>A0A2S0VXS8</accession>
<keyword evidence="17" id="KW-0735">Signal-anchor</keyword>
<evidence type="ECO:0000259" key="30">
    <source>
        <dbReference type="Pfam" id="PF17092"/>
    </source>
</evidence>
<evidence type="ECO:0000256" key="9">
    <source>
        <dbReference type="ARBA" id="ARBA00022519"/>
    </source>
</evidence>
<comment type="pathway">
    <text evidence="27">Glycan biosynthesis.</text>
</comment>
<evidence type="ECO:0000256" key="25">
    <source>
        <dbReference type="ARBA" id="ARBA00044770"/>
    </source>
</evidence>
<evidence type="ECO:0000313" key="31">
    <source>
        <dbReference type="EMBL" id="AWB68972.1"/>
    </source>
</evidence>
<feature type="domain" description="Penicillin-binding protein OB-like" evidence="30">
    <location>
        <begin position="342"/>
        <end position="445"/>
    </location>
</feature>
<evidence type="ECO:0000256" key="13">
    <source>
        <dbReference type="ARBA" id="ARBA00022679"/>
    </source>
</evidence>
<dbReference type="UniPathway" id="UPA00219"/>
<dbReference type="EC" id="3.4.16.4" evidence="6"/>
<dbReference type="GO" id="GO:0009002">
    <property type="term" value="F:serine-type D-Ala-D-Ala carboxypeptidase activity"/>
    <property type="evidence" value="ECO:0007669"/>
    <property type="project" value="UniProtKB-EC"/>
</dbReference>
<evidence type="ECO:0000256" key="23">
    <source>
        <dbReference type="ARBA" id="ARBA00023316"/>
    </source>
</evidence>
<dbReference type="EMBL" id="CP026604">
    <property type="protein sequence ID" value="AWB68972.1"/>
    <property type="molecule type" value="Genomic_DNA"/>
</dbReference>
<keyword evidence="16" id="KW-0133">Cell shape</keyword>
<dbReference type="FunFam" id="3.40.710.10:FF:000010">
    <property type="entry name" value="Penicillin-binding protein 1A"/>
    <property type="match status" value="1"/>
</dbReference>
<evidence type="ECO:0000256" key="1">
    <source>
        <dbReference type="ARBA" id="ARBA00002624"/>
    </source>
</evidence>
<dbReference type="Pfam" id="PF00912">
    <property type="entry name" value="Transgly"/>
    <property type="match status" value="1"/>
</dbReference>
<sequence length="886" mass="99171">MYYYIKDELPSVEVLQDVRLQTPMRVYTSDGKLISQFGEKKRIPITLQQTPDHFIKALLAAEDSRFYEHPGVDFVGLVRSAVAVVAAGGRRTQGASTLTMQLARNFFLTREKTYIRKIKEIFIAFHIESLLSKDEILTLYLNKNELGNRAFGFGAVAEVLYGKTIEQVTIPESAMMVGLLKAPSKYNPLRRPILAKQRRDTVLWRMKEEKYLSESEYQAAINTPLTAKFHGAQIEVDAPYIAEMVRQHMVQTYGDEAYTGGYQVYTTISSRSQQAAQHALRLNTHAYDERHGYRYDEIEQLWQPLEPKQSLTDDKPAINSETINEANEQTLTTQAVESDVAEEDPTWSHDELQNKLKTLPEFGLIKNAVVMSIDTENDSFTFIDQDKQISQVSWHDAKWARPYISDTMQGKEPNSIQDVVQVGQLIKVRRNQNNDGWRLAQLPDVAAALVSLDPDNGAVRALIGGYDFRMSEYNRVTQAKRQVGSNIKPFIYSAALENGFTLASIINDAPINQWDRSQGITWRPKNSPPVYDGPIRMRRALAESKNVVSVRLLRSVGINKVVEQLAKFGFDPNDIPRAESIALGSASFTPLEVATAYTTFANGGHLVTPYVIETINNEAGDTIWQANPPLACLACRLEAEEQAAFERQLAAELSVELNDELGGELNNELANESPDNQYASLGQEVPEYLQAKQVISEQNAFLIAEAMKSTIWGGGSWRHKTGWNGTAWRAQKLKRRDIGGKTGTTNDAKDAWFSGFTPQEVITSWVGFDDHTRVLGKTKYNNNLGKDQIFGTEFGAKTALPAWIDYAQVALDGVPKSAKQAPANIITVRIDQETGKLSSKTDHSSRFEYFIEGTEPHEFIDNSPSPDVLTAELDGEVSEAVEEGIF</sequence>
<dbReference type="SUPFAM" id="SSF56601">
    <property type="entry name" value="beta-lactamase/transpeptidase-like"/>
    <property type="match status" value="1"/>
</dbReference>
<dbReference type="GO" id="GO:0030288">
    <property type="term" value="C:outer membrane-bounded periplasmic space"/>
    <property type="evidence" value="ECO:0007669"/>
    <property type="project" value="TreeGrafter"/>
</dbReference>
<evidence type="ECO:0000256" key="6">
    <source>
        <dbReference type="ARBA" id="ARBA00012448"/>
    </source>
</evidence>
<dbReference type="Pfam" id="PF00905">
    <property type="entry name" value="Transpeptidase"/>
    <property type="match status" value="1"/>
</dbReference>
<evidence type="ECO:0000256" key="22">
    <source>
        <dbReference type="ARBA" id="ARBA00023268"/>
    </source>
</evidence>
<evidence type="ECO:0000259" key="29">
    <source>
        <dbReference type="Pfam" id="PF00912"/>
    </source>
</evidence>
<evidence type="ECO:0000256" key="12">
    <source>
        <dbReference type="ARBA" id="ARBA00022676"/>
    </source>
</evidence>
<protein>
    <recommendedName>
        <fullName evidence="7">Penicillin-binding protein 1A</fullName>
        <ecNumber evidence="25">2.4.99.28</ecNumber>
        <ecNumber evidence="6">3.4.16.4</ecNumber>
    </recommendedName>
</protein>
<evidence type="ECO:0000256" key="21">
    <source>
        <dbReference type="ARBA" id="ARBA00023251"/>
    </source>
</evidence>
<dbReference type="InterPro" id="IPR012338">
    <property type="entry name" value="Beta-lactam/transpept-like"/>
</dbReference>
<evidence type="ECO:0000259" key="28">
    <source>
        <dbReference type="Pfam" id="PF00905"/>
    </source>
</evidence>
<dbReference type="InterPro" id="IPR031376">
    <property type="entry name" value="PCB_OB"/>
</dbReference>
<keyword evidence="12" id="KW-0328">Glycosyltransferase</keyword>
<evidence type="ECO:0000256" key="5">
    <source>
        <dbReference type="ARBA" id="ARBA00007739"/>
    </source>
</evidence>
<evidence type="ECO:0000256" key="14">
    <source>
        <dbReference type="ARBA" id="ARBA00022692"/>
    </source>
</evidence>
<dbReference type="InterPro" id="IPR050396">
    <property type="entry name" value="Glycosyltr_51/Transpeptidase"/>
</dbReference>
<evidence type="ECO:0000256" key="15">
    <source>
        <dbReference type="ARBA" id="ARBA00022801"/>
    </source>
</evidence>
<comment type="similarity">
    <text evidence="5">In the N-terminal section; belongs to the glycosyltransferase 51 family.</text>
</comment>
<keyword evidence="18" id="KW-0573">Peptidoglycan synthesis</keyword>
<keyword evidence="19" id="KW-1133">Transmembrane helix</keyword>
<evidence type="ECO:0000256" key="19">
    <source>
        <dbReference type="ARBA" id="ARBA00022989"/>
    </source>
</evidence>
<dbReference type="InterPro" id="IPR001264">
    <property type="entry name" value="Glyco_trans_51"/>
</dbReference>
<feature type="domain" description="Glycosyl transferase family 51" evidence="29">
    <location>
        <begin position="30"/>
        <end position="207"/>
    </location>
</feature>
<evidence type="ECO:0000256" key="11">
    <source>
        <dbReference type="ARBA" id="ARBA00022670"/>
    </source>
</evidence>
<dbReference type="AlphaFoldDB" id="A0A2S0VXS8"/>
<feature type="domain" description="Penicillin-binding protein transpeptidase" evidence="28">
    <location>
        <begin position="449"/>
        <end position="760"/>
    </location>
</feature>
<comment type="catalytic activity">
    <reaction evidence="24">
        <text>Preferential cleavage: (Ac)2-L-Lys-D-Ala-|-D-Ala. Also transpeptidation of peptidyl-alanyl moieties that are N-acyl substituents of D-alanine.</text>
        <dbReference type="EC" id="3.4.16.4"/>
    </reaction>
</comment>
<dbReference type="InterPro" id="IPR036950">
    <property type="entry name" value="PBP_transglycosylase"/>
</dbReference>
<dbReference type="FunFam" id="1.10.3810.10:FF:000003">
    <property type="entry name" value="Penicillin-binding protein 1a"/>
    <property type="match status" value="1"/>
</dbReference>
<keyword evidence="15" id="KW-0378">Hydrolase</keyword>
<dbReference type="InterPro" id="IPR001460">
    <property type="entry name" value="PCN-bd_Tpept"/>
</dbReference>
<proteinExistence type="inferred from homology"/>
<keyword evidence="22" id="KW-0511">Multifunctional enzyme</keyword>
<evidence type="ECO:0000256" key="4">
    <source>
        <dbReference type="ARBA" id="ARBA00007090"/>
    </source>
</evidence>
<dbReference type="OrthoDB" id="9766909at2"/>
<organism evidence="31 32">
    <name type="scientific">Saccharobesus litoralis</name>
    <dbReference type="NCBI Taxonomy" id="2172099"/>
    <lineage>
        <taxon>Bacteria</taxon>
        <taxon>Pseudomonadati</taxon>
        <taxon>Pseudomonadota</taxon>
        <taxon>Gammaproteobacteria</taxon>
        <taxon>Alteromonadales</taxon>
        <taxon>Alteromonadaceae</taxon>
        <taxon>Saccharobesus</taxon>
    </lineage>
</organism>
<dbReference type="GO" id="GO:0008658">
    <property type="term" value="F:penicillin binding"/>
    <property type="evidence" value="ECO:0007669"/>
    <property type="project" value="InterPro"/>
</dbReference>
<evidence type="ECO:0000256" key="24">
    <source>
        <dbReference type="ARBA" id="ARBA00034000"/>
    </source>
</evidence>
<dbReference type="GO" id="GO:0006508">
    <property type="term" value="P:proteolysis"/>
    <property type="evidence" value="ECO:0007669"/>
    <property type="project" value="UniProtKB-KW"/>
</dbReference>
<evidence type="ECO:0000313" key="32">
    <source>
        <dbReference type="Proteomes" id="UP000244441"/>
    </source>
</evidence>
<keyword evidence="10" id="KW-0121">Carboxypeptidase</keyword>
<evidence type="ECO:0000256" key="16">
    <source>
        <dbReference type="ARBA" id="ARBA00022960"/>
    </source>
</evidence>
<evidence type="ECO:0000256" key="26">
    <source>
        <dbReference type="ARBA" id="ARBA00049902"/>
    </source>
</evidence>
<keyword evidence="8" id="KW-1003">Cell membrane</keyword>
<dbReference type="PANTHER" id="PTHR32282">
    <property type="entry name" value="BINDING PROTEIN TRANSPEPTIDASE, PUTATIVE-RELATED"/>
    <property type="match status" value="1"/>
</dbReference>
<evidence type="ECO:0000256" key="20">
    <source>
        <dbReference type="ARBA" id="ARBA00023136"/>
    </source>
</evidence>
<evidence type="ECO:0000256" key="17">
    <source>
        <dbReference type="ARBA" id="ARBA00022968"/>
    </source>
</evidence>